<sequence>MDLCYLWIKEYKGLKNAEFNFSNEFSFNKVGNVININKIKGLENFFGNNIVNLTAIIGKNGSGKSNTLEFIYQILSDEISKKDKEEFIIIFRNSLEYNTYSKCKEKIVLNTSKVEGYNEKFKKVEEKIFDTPNVLKTNLIKQNLNLIFFSNVFDNRNNGITLCDNLNHIPKQCLDNVIYQSITTNDLLANIRESNEYYDDRSVVKIFHDQEFERQISFAGDFYNKKLKNIKINKDIENKEIKIPKYVQIKIMGKKINPPDYLGEQNEIFYKIYNKHIKKIIDDEFSSFNFEDEVLRSCIENYFKEIVEEQRIILGKDTMYSHIAKRIECKWEKFKSRKIGFELCKEILQLLKRDLNVILENKAWYKWQEERKKDIKEQRKLLDNNIKLIEAISEINGREMYGNSCKIDFEKYNNQVINIFKLHKLSYLNSSFLIFEWCHDDRTFSSGENAILNLFSRFYYVYKNKKIAKDSLLIIMDEPEEYFHPEWQRNLINIIVDFFQSIFKEYTIQIIITSNSPFLISDLPKQNIIFLKEGKVRDRDEFKQTFGANIHTLLTNSFFMKNTIGEFANQKIRGVVKDLNEKTKEEILKINGRREEIEYIIDNIGEPVIKRKIESMYRAIFEKDIEYYHSKIKRLQEEKAQLEKILKDNGLDEIGNVMKLLNNAIEELKLKVDDKND</sequence>
<feature type="coiled-coil region" evidence="1">
    <location>
        <begin position="625"/>
        <end position="671"/>
    </location>
</feature>
<dbReference type="PANTHER" id="PTHR32182">
    <property type="entry name" value="DNA REPLICATION AND REPAIR PROTEIN RECF"/>
    <property type="match status" value="1"/>
</dbReference>
<organism evidence="3 4">
    <name type="scientific">Clostridium combesii</name>
    <dbReference type="NCBI Taxonomy" id="39481"/>
    <lineage>
        <taxon>Bacteria</taxon>
        <taxon>Bacillati</taxon>
        <taxon>Bacillota</taxon>
        <taxon>Clostridia</taxon>
        <taxon>Eubacteriales</taxon>
        <taxon>Clostridiaceae</taxon>
        <taxon>Clostridium</taxon>
    </lineage>
</organism>
<dbReference type="GO" id="GO:0006302">
    <property type="term" value="P:double-strand break repair"/>
    <property type="evidence" value="ECO:0007669"/>
    <property type="project" value="TreeGrafter"/>
</dbReference>
<keyword evidence="4" id="KW-1185">Reference proteome</keyword>
<evidence type="ECO:0000256" key="1">
    <source>
        <dbReference type="SAM" id="Coils"/>
    </source>
</evidence>
<feature type="domain" description="ATPase AAA-type core" evidence="2">
    <location>
        <begin position="472"/>
        <end position="521"/>
    </location>
</feature>
<dbReference type="PANTHER" id="PTHR32182:SF22">
    <property type="entry name" value="ATP-DEPENDENT ENDONUCLEASE, OLD FAMILY-RELATED"/>
    <property type="match status" value="1"/>
</dbReference>
<dbReference type="GO" id="GO:0005524">
    <property type="term" value="F:ATP binding"/>
    <property type="evidence" value="ECO:0007669"/>
    <property type="project" value="InterPro"/>
</dbReference>
<dbReference type="EMBL" id="PEIK01000002">
    <property type="protein sequence ID" value="PIH05432.1"/>
    <property type="molecule type" value="Genomic_DNA"/>
</dbReference>
<dbReference type="InterPro" id="IPR003959">
    <property type="entry name" value="ATPase_AAA_core"/>
</dbReference>
<dbReference type="GO" id="GO:0000731">
    <property type="term" value="P:DNA synthesis involved in DNA repair"/>
    <property type="evidence" value="ECO:0007669"/>
    <property type="project" value="TreeGrafter"/>
</dbReference>
<dbReference type="Pfam" id="PF13304">
    <property type="entry name" value="AAA_21"/>
    <property type="match status" value="1"/>
</dbReference>
<dbReference type="Proteomes" id="UP000231322">
    <property type="component" value="Unassembled WGS sequence"/>
</dbReference>
<reference evidence="3 4" key="1">
    <citation type="submission" date="2017-10" db="EMBL/GenBank/DDBJ databases">
        <title>Reclassification of Eubacterium combesii and discrepancies in the nomenclature of botulinum neurotoxin producing clostridia. Request for an Opinion.</title>
        <authorList>
            <person name="Dobritsa A.P."/>
            <person name="Kutumbaka K.K."/>
            <person name="Samadpour M."/>
        </authorList>
    </citation>
    <scope>NUCLEOTIDE SEQUENCE [LARGE SCALE GENOMIC DNA]</scope>
    <source>
        <strain evidence="3 4">DSM 20696</strain>
    </source>
</reference>
<dbReference type="SUPFAM" id="SSF52540">
    <property type="entry name" value="P-loop containing nucleoside triphosphate hydrolases"/>
    <property type="match status" value="1"/>
</dbReference>
<evidence type="ECO:0000313" key="4">
    <source>
        <dbReference type="Proteomes" id="UP000231322"/>
    </source>
</evidence>
<protein>
    <recommendedName>
        <fullName evidence="2">ATPase AAA-type core domain-containing protein</fullName>
    </recommendedName>
</protein>
<evidence type="ECO:0000313" key="3">
    <source>
        <dbReference type="EMBL" id="PIH05432.1"/>
    </source>
</evidence>
<comment type="caution">
    <text evidence="3">The sequence shown here is derived from an EMBL/GenBank/DDBJ whole genome shotgun (WGS) entry which is preliminary data.</text>
</comment>
<dbReference type="RefSeq" id="WP_099837845.1">
    <property type="nucleotide sequence ID" value="NZ_PEIK01000002.1"/>
</dbReference>
<keyword evidence="1" id="KW-0175">Coiled coil</keyword>
<dbReference type="Gene3D" id="3.40.50.300">
    <property type="entry name" value="P-loop containing nucleotide triphosphate hydrolases"/>
    <property type="match status" value="2"/>
</dbReference>
<proteinExistence type="predicted"/>
<dbReference type="AlphaFoldDB" id="A0A2G7HM44"/>
<dbReference type="GO" id="GO:0016887">
    <property type="term" value="F:ATP hydrolysis activity"/>
    <property type="evidence" value="ECO:0007669"/>
    <property type="project" value="InterPro"/>
</dbReference>
<gene>
    <name evidence="3" type="ORF">CS538_02740</name>
</gene>
<accession>A0A2G7HM44</accession>
<name>A0A2G7HM44_9CLOT</name>
<dbReference type="InterPro" id="IPR027417">
    <property type="entry name" value="P-loop_NTPase"/>
</dbReference>
<evidence type="ECO:0000259" key="2">
    <source>
        <dbReference type="Pfam" id="PF13304"/>
    </source>
</evidence>